<evidence type="ECO:0000313" key="2">
    <source>
        <dbReference type="EMBL" id="PVZ93267.1"/>
    </source>
</evidence>
<protein>
    <submittedName>
        <fullName evidence="2">Uncharacterized protein</fullName>
    </submittedName>
</protein>
<dbReference type="Proteomes" id="UP000244893">
    <property type="component" value="Unassembled WGS sequence"/>
</dbReference>
<gene>
    <name evidence="2" type="ORF">DDQ50_16335</name>
</gene>
<organism evidence="2 3">
    <name type="scientific">Amnibacterium flavum</name>
    <dbReference type="NCBI Taxonomy" id="2173173"/>
    <lineage>
        <taxon>Bacteria</taxon>
        <taxon>Bacillati</taxon>
        <taxon>Actinomycetota</taxon>
        <taxon>Actinomycetes</taxon>
        <taxon>Micrococcales</taxon>
        <taxon>Microbacteriaceae</taxon>
        <taxon>Amnibacterium</taxon>
    </lineage>
</organism>
<feature type="region of interest" description="Disordered" evidence="1">
    <location>
        <begin position="153"/>
        <end position="177"/>
    </location>
</feature>
<dbReference type="EMBL" id="QEOP01000005">
    <property type="protein sequence ID" value="PVZ93267.1"/>
    <property type="molecule type" value="Genomic_DNA"/>
</dbReference>
<comment type="caution">
    <text evidence="2">The sequence shown here is derived from an EMBL/GenBank/DDBJ whole genome shotgun (WGS) entry which is preliminary data.</text>
</comment>
<evidence type="ECO:0000256" key="1">
    <source>
        <dbReference type="SAM" id="MobiDB-lite"/>
    </source>
</evidence>
<evidence type="ECO:0000313" key="3">
    <source>
        <dbReference type="Proteomes" id="UP000244893"/>
    </source>
</evidence>
<sequence length="177" mass="18567">MVNEELTVRVVSVLTGIGLVAAGVTAPANVGEGPISAAEQARYAEQVAAFVHTYPEPVVDALEGSAAWDRQVAARGRYWLQVPWEAVLGQWGQRADSVDVAVAEDGLGVLRASTAISFSDASGAEDVHIEVKARAHLAAAWLGARPQGVPSGLAWRGDSFPAAQPSRNPTRTGEDSR</sequence>
<reference evidence="2 3" key="1">
    <citation type="submission" date="2018-05" db="EMBL/GenBank/DDBJ databases">
        <title>Amnibacterium sp. M8JJ-5, whole genome shotgun sequence.</title>
        <authorList>
            <person name="Tuo L."/>
        </authorList>
    </citation>
    <scope>NUCLEOTIDE SEQUENCE [LARGE SCALE GENOMIC DNA]</scope>
    <source>
        <strain evidence="2 3">M8JJ-5</strain>
    </source>
</reference>
<name>A0A2V1HSH2_9MICO</name>
<dbReference type="AlphaFoldDB" id="A0A2V1HSH2"/>
<proteinExistence type="predicted"/>
<keyword evidence="3" id="KW-1185">Reference proteome</keyword>
<accession>A0A2V1HSH2</accession>